<organism evidence="2 3">
    <name type="scientific">Rhodnius prolixus</name>
    <name type="common">Triatomid bug</name>
    <dbReference type="NCBI Taxonomy" id="13249"/>
    <lineage>
        <taxon>Eukaryota</taxon>
        <taxon>Metazoa</taxon>
        <taxon>Ecdysozoa</taxon>
        <taxon>Arthropoda</taxon>
        <taxon>Hexapoda</taxon>
        <taxon>Insecta</taxon>
        <taxon>Pterygota</taxon>
        <taxon>Neoptera</taxon>
        <taxon>Paraneoptera</taxon>
        <taxon>Hemiptera</taxon>
        <taxon>Heteroptera</taxon>
        <taxon>Panheteroptera</taxon>
        <taxon>Cimicomorpha</taxon>
        <taxon>Reduviidae</taxon>
        <taxon>Triatominae</taxon>
        <taxon>Rhodnius</taxon>
    </lineage>
</organism>
<accession>T1HW37</accession>
<sequence>MEIEDELERELAGEQLEEEEEDDLCMQLALEQDAIHRPLAKVLSLPANFTFSEESSTSPNNSRNRRASSNSWKDIRENAISKNTRRRQTLQGPMLIPPAYPAVGYTSVYTTHHDRERLRVSKQHSVDDGSPIITVSSAPVNGSGRLVSVAESVGGSAGAGCNQESPESLSPGVILIPPPYSETENNANNLPEDPGTAQEKLQKGCIFHFFFGSVYLEDSDSGPQHGVEVFSITDALR</sequence>
<dbReference type="Proteomes" id="UP000015103">
    <property type="component" value="Unassembled WGS sequence"/>
</dbReference>
<reference evidence="2" key="1">
    <citation type="submission" date="2015-05" db="UniProtKB">
        <authorList>
            <consortium name="EnsemblMetazoa"/>
        </authorList>
    </citation>
    <scope>IDENTIFICATION</scope>
</reference>
<feature type="region of interest" description="Disordered" evidence="1">
    <location>
        <begin position="1"/>
        <end position="23"/>
    </location>
</feature>
<dbReference type="EnsemblMetazoa" id="RPRC008257-RA">
    <property type="protein sequence ID" value="RPRC008257-PA"/>
    <property type="gene ID" value="RPRC008257"/>
</dbReference>
<evidence type="ECO:0000313" key="3">
    <source>
        <dbReference type="Proteomes" id="UP000015103"/>
    </source>
</evidence>
<dbReference type="AlphaFoldDB" id="T1HW37"/>
<name>T1HW37_RHOPR</name>
<dbReference type="HOGENOM" id="CLU_1171929_0_0_1"/>
<dbReference type="EMBL" id="ACPB03017098">
    <property type="status" value="NOT_ANNOTATED_CDS"/>
    <property type="molecule type" value="Genomic_DNA"/>
</dbReference>
<dbReference type="STRING" id="13249.T1HW37"/>
<dbReference type="EMBL" id="ACPB03017097">
    <property type="status" value="NOT_ANNOTATED_CDS"/>
    <property type="molecule type" value="Genomic_DNA"/>
</dbReference>
<protein>
    <submittedName>
        <fullName evidence="2">Uncharacterized protein</fullName>
    </submittedName>
</protein>
<keyword evidence="3" id="KW-1185">Reference proteome</keyword>
<dbReference type="InParanoid" id="T1HW37"/>
<feature type="compositionally biased region" description="Low complexity" evidence="1">
    <location>
        <begin position="51"/>
        <end position="71"/>
    </location>
</feature>
<evidence type="ECO:0000256" key="1">
    <source>
        <dbReference type="SAM" id="MobiDB-lite"/>
    </source>
</evidence>
<dbReference type="VEuPathDB" id="VectorBase:RPRC008257"/>
<evidence type="ECO:0000313" key="2">
    <source>
        <dbReference type="EnsemblMetazoa" id="RPRC008257-PA"/>
    </source>
</evidence>
<feature type="region of interest" description="Disordered" evidence="1">
    <location>
        <begin position="51"/>
        <end position="89"/>
    </location>
</feature>
<proteinExistence type="predicted"/>